<evidence type="ECO:0000259" key="1">
    <source>
        <dbReference type="Pfam" id="PF06722"/>
    </source>
</evidence>
<name>A0A4Q7MK66_9MICO</name>
<dbReference type="PANTHER" id="PTHR48050:SF13">
    <property type="entry name" value="STEROL 3-BETA-GLUCOSYLTRANSFERASE UGT80A2"/>
    <property type="match status" value="1"/>
</dbReference>
<comment type="caution">
    <text evidence="2">The sequence shown here is derived from an EMBL/GenBank/DDBJ whole genome shotgun (WGS) entry which is preliminary data.</text>
</comment>
<dbReference type="Pfam" id="PF06722">
    <property type="entry name" value="EryCIII-like_C"/>
    <property type="match status" value="1"/>
</dbReference>
<evidence type="ECO:0000313" key="2">
    <source>
        <dbReference type="EMBL" id="RZS68267.1"/>
    </source>
</evidence>
<organism evidence="2 3">
    <name type="scientific">Agromyces ramosus</name>
    <dbReference type="NCBI Taxonomy" id="33879"/>
    <lineage>
        <taxon>Bacteria</taxon>
        <taxon>Bacillati</taxon>
        <taxon>Actinomycetota</taxon>
        <taxon>Actinomycetes</taxon>
        <taxon>Micrococcales</taxon>
        <taxon>Microbacteriaceae</taxon>
        <taxon>Agromyces</taxon>
    </lineage>
</organism>
<dbReference type="InterPro" id="IPR002213">
    <property type="entry name" value="UDP_glucos_trans"/>
</dbReference>
<dbReference type="GO" id="GO:0016758">
    <property type="term" value="F:hexosyltransferase activity"/>
    <property type="evidence" value="ECO:0007669"/>
    <property type="project" value="UniProtKB-ARBA"/>
</dbReference>
<protein>
    <submittedName>
        <fullName evidence="2">MGT family glycosyltransferase</fullName>
    </submittedName>
</protein>
<dbReference type="EMBL" id="SGWY01000001">
    <property type="protein sequence ID" value="RZS68267.1"/>
    <property type="molecule type" value="Genomic_DNA"/>
</dbReference>
<dbReference type="InterPro" id="IPR050426">
    <property type="entry name" value="Glycosyltransferase_28"/>
</dbReference>
<proteinExistence type="predicted"/>
<dbReference type="PANTHER" id="PTHR48050">
    <property type="entry name" value="STEROL 3-BETA-GLUCOSYLTRANSFERASE"/>
    <property type="match status" value="1"/>
</dbReference>
<dbReference type="Proteomes" id="UP000293289">
    <property type="component" value="Unassembled WGS sequence"/>
</dbReference>
<accession>A0A4Q7MK66</accession>
<dbReference type="RefSeq" id="WP_130351602.1">
    <property type="nucleotide sequence ID" value="NZ_SGWY01000001.1"/>
</dbReference>
<dbReference type="FunFam" id="3.40.50.2000:FF:000072">
    <property type="entry name" value="Glycosyl transferase"/>
    <property type="match status" value="1"/>
</dbReference>
<reference evidence="2 3" key="1">
    <citation type="submission" date="2019-02" db="EMBL/GenBank/DDBJ databases">
        <title>Genomic Encyclopedia of Type Strains, Phase IV (KMG-IV): sequencing the most valuable type-strain genomes for metagenomic binning, comparative biology and taxonomic classification.</title>
        <authorList>
            <person name="Goeker M."/>
        </authorList>
    </citation>
    <scope>NUCLEOTIDE SEQUENCE [LARGE SCALE GENOMIC DNA]</scope>
    <source>
        <strain evidence="2 3">DSM 43045</strain>
    </source>
</reference>
<dbReference type="InterPro" id="IPR010610">
    <property type="entry name" value="EryCIII-like_C"/>
</dbReference>
<dbReference type="OrthoDB" id="6620093at2"/>
<feature type="domain" description="Erythromycin biosynthesis protein CIII-like C-terminal" evidence="1">
    <location>
        <begin position="281"/>
        <end position="411"/>
    </location>
</feature>
<keyword evidence="3" id="KW-1185">Reference proteome</keyword>
<dbReference type="GO" id="GO:0008194">
    <property type="term" value="F:UDP-glycosyltransferase activity"/>
    <property type="evidence" value="ECO:0007669"/>
    <property type="project" value="InterPro"/>
</dbReference>
<dbReference type="CDD" id="cd03784">
    <property type="entry name" value="GT1_Gtf-like"/>
    <property type="match status" value="1"/>
</dbReference>
<dbReference type="AlphaFoldDB" id="A0A4Q7MK66"/>
<dbReference type="SUPFAM" id="SSF53756">
    <property type="entry name" value="UDP-Glycosyltransferase/glycogen phosphorylase"/>
    <property type="match status" value="1"/>
</dbReference>
<sequence length="442" mass="46863">MSSILIATVPVHGHVTPMLAVARFFAERGDRVRFITGARFADAVSRSGAEFLPLPPLADWDDRLDLNERFPERVGLKGSASVAFDIEQIFMVPAEAQHDAVMAAHRAEPADVLLVDPAFAGAAFVLGHPRVERPAVVMCGVLPLALGSRDTAPFGLGVAPMAGGLGRLRNSVLASLAGRVLAPAERRADEMYRGVHGVDMPGAILDWSRRADAIAQFTVAEFEYPRSDAPDTLHFVGPISASGSSAPRPDWWGELDGSKPVVHVTQGTIANKDFGQLVGPTLEALADEDVLVVVATGGRPLDTLPPLPANARAAEFLPYDELLPKTDVFVTNAGYGGVQYALRYGVPIVASGGQEDKPEVGARIAWSGVGRRLRALSPTPKSLRSAVRSVLRDERYRRSARAMADRMAAAGGFADLAAIVDGLAADTTPSDADPDLTTTTRA</sequence>
<evidence type="ECO:0000313" key="3">
    <source>
        <dbReference type="Proteomes" id="UP000293289"/>
    </source>
</evidence>
<keyword evidence="2" id="KW-0808">Transferase</keyword>
<dbReference type="GO" id="GO:0017000">
    <property type="term" value="P:antibiotic biosynthetic process"/>
    <property type="evidence" value="ECO:0007669"/>
    <property type="project" value="UniProtKB-ARBA"/>
</dbReference>
<gene>
    <name evidence="2" type="ORF">EV187_0694</name>
</gene>
<dbReference type="Gene3D" id="3.40.50.2000">
    <property type="entry name" value="Glycogen Phosphorylase B"/>
    <property type="match status" value="2"/>
</dbReference>